<gene>
    <name evidence="3" type="ORF">P171DRAFT_92430</name>
</gene>
<evidence type="ECO:0000256" key="2">
    <source>
        <dbReference type="SAM" id="SignalP"/>
    </source>
</evidence>
<reference evidence="3" key="1">
    <citation type="journal article" date="2020" name="Stud. Mycol.">
        <title>101 Dothideomycetes genomes: a test case for predicting lifestyles and emergence of pathogens.</title>
        <authorList>
            <person name="Haridas S."/>
            <person name="Albert R."/>
            <person name="Binder M."/>
            <person name="Bloem J."/>
            <person name="Labutti K."/>
            <person name="Salamov A."/>
            <person name="Andreopoulos B."/>
            <person name="Baker S."/>
            <person name="Barry K."/>
            <person name="Bills G."/>
            <person name="Bluhm B."/>
            <person name="Cannon C."/>
            <person name="Castanera R."/>
            <person name="Culley D."/>
            <person name="Daum C."/>
            <person name="Ezra D."/>
            <person name="Gonzalez J."/>
            <person name="Henrissat B."/>
            <person name="Kuo A."/>
            <person name="Liang C."/>
            <person name="Lipzen A."/>
            <person name="Lutzoni F."/>
            <person name="Magnuson J."/>
            <person name="Mondo S."/>
            <person name="Nolan M."/>
            <person name="Ohm R."/>
            <person name="Pangilinan J."/>
            <person name="Park H.-J."/>
            <person name="Ramirez L."/>
            <person name="Alfaro M."/>
            <person name="Sun H."/>
            <person name="Tritt A."/>
            <person name="Yoshinaga Y."/>
            <person name="Zwiers L.-H."/>
            <person name="Turgeon B."/>
            <person name="Goodwin S."/>
            <person name="Spatafora J."/>
            <person name="Crous P."/>
            <person name="Grigoriev I."/>
        </authorList>
    </citation>
    <scope>NUCLEOTIDE SEQUENCE</scope>
    <source>
        <strain evidence="3">CBS 690.94</strain>
    </source>
</reference>
<feature type="region of interest" description="Disordered" evidence="1">
    <location>
        <begin position="46"/>
        <end position="90"/>
    </location>
</feature>
<feature type="signal peptide" evidence="2">
    <location>
        <begin position="1"/>
        <end position="26"/>
    </location>
</feature>
<name>A0A9P4PDU8_9PLEO</name>
<comment type="caution">
    <text evidence="3">The sequence shown here is derived from an EMBL/GenBank/DDBJ whole genome shotgun (WGS) entry which is preliminary data.</text>
</comment>
<sequence>MSRFRIGEVRLFPYLITLAFFPSVESIPSSPTPRCATTWLLPSVARNAPGPMPRGAQGLQREKHEHADAHGALTDASRRRRGWQNGGGDE</sequence>
<dbReference type="Proteomes" id="UP000799764">
    <property type="component" value="Unassembled WGS sequence"/>
</dbReference>
<evidence type="ECO:0000256" key="1">
    <source>
        <dbReference type="SAM" id="MobiDB-lite"/>
    </source>
</evidence>
<evidence type="ECO:0000313" key="3">
    <source>
        <dbReference type="EMBL" id="KAF2441239.1"/>
    </source>
</evidence>
<keyword evidence="4" id="KW-1185">Reference proteome</keyword>
<accession>A0A9P4PDU8</accession>
<keyword evidence="2" id="KW-0732">Signal</keyword>
<dbReference type="EMBL" id="MU001506">
    <property type="protein sequence ID" value="KAF2441239.1"/>
    <property type="molecule type" value="Genomic_DNA"/>
</dbReference>
<dbReference type="AlphaFoldDB" id="A0A9P4PDU8"/>
<feature type="compositionally biased region" description="Basic and acidic residues" evidence="1">
    <location>
        <begin position="60"/>
        <end position="69"/>
    </location>
</feature>
<evidence type="ECO:0000313" key="4">
    <source>
        <dbReference type="Proteomes" id="UP000799764"/>
    </source>
</evidence>
<protein>
    <recommendedName>
        <fullName evidence="5">Secreted protein</fullName>
    </recommendedName>
</protein>
<proteinExistence type="predicted"/>
<evidence type="ECO:0008006" key="5">
    <source>
        <dbReference type="Google" id="ProtNLM"/>
    </source>
</evidence>
<feature type="chain" id="PRO_5040435459" description="Secreted protein" evidence="2">
    <location>
        <begin position="27"/>
        <end position="90"/>
    </location>
</feature>
<organism evidence="3 4">
    <name type="scientific">Karstenula rhodostoma CBS 690.94</name>
    <dbReference type="NCBI Taxonomy" id="1392251"/>
    <lineage>
        <taxon>Eukaryota</taxon>
        <taxon>Fungi</taxon>
        <taxon>Dikarya</taxon>
        <taxon>Ascomycota</taxon>
        <taxon>Pezizomycotina</taxon>
        <taxon>Dothideomycetes</taxon>
        <taxon>Pleosporomycetidae</taxon>
        <taxon>Pleosporales</taxon>
        <taxon>Massarineae</taxon>
        <taxon>Didymosphaeriaceae</taxon>
        <taxon>Karstenula</taxon>
    </lineage>
</organism>